<feature type="domain" description="DUF7851" evidence="1">
    <location>
        <begin position="164"/>
        <end position="245"/>
    </location>
</feature>
<dbReference type="EMBL" id="CM035444">
    <property type="protein sequence ID" value="KAH7276490.1"/>
    <property type="molecule type" value="Genomic_DNA"/>
</dbReference>
<dbReference type="InterPro" id="IPR057173">
    <property type="entry name" value="DUF7851"/>
</dbReference>
<keyword evidence="3" id="KW-1185">Reference proteome</keyword>
<evidence type="ECO:0000313" key="3">
    <source>
        <dbReference type="Proteomes" id="UP000825935"/>
    </source>
</evidence>
<reference evidence="2" key="1">
    <citation type="submission" date="2021-08" db="EMBL/GenBank/DDBJ databases">
        <title>WGS assembly of Ceratopteris richardii.</title>
        <authorList>
            <person name="Marchant D.B."/>
            <person name="Chen G."/>
            <person name="Jenkins J."/>
            <person name="Shu S."/>
            <person name="Leebens-Mack J."/>
            <person name="Grimwood J."/>
            <person name="Schmutz J."/>
            <person name="Soltis P."/>
            <person name="Soltis D."/>
            <person name="Chen Z.-H."/>
        </authorList>
    </citation>
    <scope>NUCLEOTIDE SEQUENCE</scope>
    <source>
        <strain evidence="2">Whitten #5841</strain>
        <tissue evidence="2">Leaf</tissue>
    </source>
</reference>
<dbReference type="Proteomes" id="UP000825935">
    <property type="component" value="Chromosome 39"/>
</dbReference>
<evidence type="ECO:0000313" key="2">
    <source>
        <dbReference type="EMBL" id="KAH7276488.1"/>
    </source>
</evidence>
<comment type="caution">
    <text evidence="2">The sequence shown here is derived from an EMBL/GenBank/DDBJ whole genome shotgun (WGS) entry which is preliminary data.</text>
</comment>
<dbReference type="EMBL" id="CM035444">
    <property type="protein sequence ID" value="KAH7276488.1"/>
    <property type="molecule type" value="Genomic_DNA"/>
</dbReference>
<accession>A0A8T2PYJ8</accession>
<dbReference type="Pfam" id="PF25236">
    <property type="entry name" value="DUF7851"/>
    <property type="match status" value="1"/>
</dbReference>
<sequence>MACRARPAEDTSLTYYVEALPHTCVVQELSGRASVAEQVREPQNAVEFAGSLSSTNPTLEHNANCIHNNYNYIHLHQGAVLSSPLCHSEDINRVGVSSSSSSPAAEANELDGGARFEANDPTFHLALLAEGVDFGYKVVSKRYKARKSVLKQHRMIIYSQCESVARTVSHAATLHLSRKRSKHVIFLLDCSELVDQLDSKWVETIHFTDIATMIQGLGAAYEYHRQKVKKSDCSIYLYLIKPHGRRLSERGRQDWINLLQNSINSSPHSAGSSGSNSQFMNITQLMTIGLNIGAII</sequence>
<evidence type="ECO:0000259" key="1">
    <source>
        <dbReference type="Pfam" id="PF25236"/>
    </source>
</evidence>
<name>A0A8T2PYJ8_CERRI</name>
<protein>
    <recommendedName>
        <fullName evidence="1">DUF7851 domain-containing protein</fullName>
    </recommendedName>
</protein>
<gene>
    <name evidence="2" type="ORF">KP509_39G009200</name>
</gene>
<proteinExistence type="predicted"/>
<organism evidence="2 3">
    <name type="scientific">Ceratopteris richardii</name>
    <name type="common">Triangle waterfern</name>
    <dbReference type="NCBI Taxonomy" id="49495"/>
    <lineage>
        <taxon>Eukaryota</taxon>
        <taxon>Viridiplantae</taxon>
        <taxon>Streptophyta</taxon>
        <taxon>Embryophyta</taxon>
        <taxon>Tracheophyta</taxon>
        <taxon>Polypodiopsida</taxon>
        <taxon>Polypodiidae</taxon>
        <taxon>Polypodiales</taxon>
        <taxon>Pteridineae</taxon>
        <taxon>Pteridaceae</taxon>
        <taxon>Parkerioideae</taxon>
        <taxon>Ceratopteris</taxon>
    </lineage>
</organism>
<dbReference type="AlphaFoldDB" id="A0A8T2PYJ8"/>
<dbReference type="OrthoDB" id="1993222at2759"/>